<evidence type="ECO:0000313" key="1">
    <source>
        <dbReference type="EMBL" id="HHM02667.1"/>
    </source>
</evidence>
<dbReference type="AlphaFoldDB" id="A0A7V5RQ69"/>
<comment type="caution">
    <text evidence="1">The sequence shown here is derived from an EMBL/GenBank/DDBJ whole genome shotgun (WGS) entry which is preliminary data.</text>
</comment>
<organism evidence="1">
    <name type="scientific">Caldithrix abyssi</name>
    <dbReference type="NCBI Taxonomy" id="187145"/>
    <lineage>
        <taxon>Bacteria</taxon>
        <taxon>Pseudomonadati</taxon>
        <taxon>Calditrichota</taxon>
        <taxon>Calditrichia</taxon>
        <taxon>Calditrichales</taxon>
        <taxon>Calditrichaceae</taxon>
        <taxon>Caldithrix</taxon>
    </lineage>
</organism>
<name>A0A7V5RQ69_CALAY</name>
<feature type="non-terminal residue" evidence="1">
    <location>
        <position position="38"/>
    </location>
</feature>
<protein>
    <submittedName>
        <fullName evidence="1">Chemotaxis protein CheW</fullName>
    </submittedName>
</protein>
<accession>A0A7V5RQ69</accession>
<dbReference type="EMBL" id="DRLI01000252">
    <property type="protein sequence ID" value="HHM02667.1"/>
    <property type="molecule type" value="Genomic_DNA"/>
</dbReference>
<gene>
    <name evidence="1" type="ORF">ENJ15_06600</name>
</gene>
<dbReference type="Proteomes" id="UP000885771">
    <property type="component" value="Unassembled WGS sequence"/>
</dbReference>
<proteinExistence type="predicted"/>
<sequence length="38" mass="4492">MKKSDQEWMELTIFQVADVNCAMDILNIKEIIKHLEIT</sequence>
<reference evidence="1" key="1">
    <citation type="journal article" date="2020" name="mSystems">
        <title>Genome- and Community-Level Interaction Insights into Carbon Utilization and Element Cycling Functions of Hydrothermarchaeota in Hydrothermal Sediment.</title>
        <authorList>
            <person name="Zhou Z."/>
            <person name="Liu Y."/>
            <person name="Xu W."/>
            <person name="Pan J."/>
            <person name="Luo Z.H."/>
            <person name="Li M."/>
        </authorList>
    </citation>
    <scope>NUCLEOTIDE SEQUENCE [LARGE SCALE GENOMIC DNA]</scope>
    <source>
        <strain evidence="1">HyVt-460</strain>
    </source>
</reference>